<dbReference type="AlphaFoldDB" id="A0A2S1R1X3"/>
<accession>A0A2S1R1X3</accession>
<feature type="modified residue" description="4-aspartylphosphate" evidence="1">
    <location>
        <position position="60"/>
    </location>
</feature>
<dbReference type="Proteomes" id="UP000244929">
    <property type="component" value="Chromosome"/>
</dbReference>
<dbReference type="OrthoDB" id="7631574at2"/>
<dbReference type="SUPFAM" id="SSF52172">
    <property type="entry name" value="CheY-like"/>
    <property type="match status" value="1"/>
</dbReference>
<dbReference type="InterPro" id="IPR001789">
    <property type="entry name" value="Sig_transdc_resp-reg_receiver"/>
</dbReference>
<dbReference type="InterPro" id="IPR011006">
    <property type="entry name" value="CheY-like_superfamily"/>
</dbReference>
<gene>
    <name evidence="3" type="ORF">HYN59_16375</name>
</gene>
<dbReference type="InterPro" id="IPR052893">
    <property type="entry name" value="TCS_response_regulator"/>
</dbReference>
<keyword evidence="1" id="KW-0597">Phosphoprotein</keyword>
<dbReference type="EMBL" id="CP029186">
    <property type="protein sequence ID" value="AWH86586.1"/>
    <property type="molecule type" value="Genomic_DNA"/>
</dbReference>
<organism evidence="3 4">
    <name type="scientific">Flavobacterium album</name>
    <dbReference type="NCBI Taxonomy" id="2175091"/>
    <lineage>
        <taxon>Bacteria</taxon>
        <taxon>Pseudomonadati</taxon>
        <taxon>Bacteroidota</taxon>
        <taxon>Flavobacteriia</taxon>
        <taxon>Flavobacteriales</taxon>
        <taxon>Flavobacteriaceae</taxon>
        <taxon>Flavobacterium</taxon>
    </lineage>
</organism>
<protein>
    <submittedName>
        <fullName evidence="3">Response regulator</fullName>
    </submittedName>
</protein>
<dbReference type="GO" id="GO:0000160">
    <property type="term" value="P:phosphorelay signal transduction system"/>
    <property type="evidence" value="ECO:0007669"/>
    <property type="project" value="InterPro"/>
</dbReference>
<dbReference type="PANTHER" id="PTHR44520">
    <property type="entry name" value="RESPONSE REGULATOR RCP1-RELATED"/>
    <property type="match status" value="1"/>
</dbReference>
<name>A0A2S1R1X3_9FLAO</name>
<evidence type="ECO:0000256" key="1">
    <source>
        <dbReference type="PROSITE-ProRule" id="PRU00169"/>
    </source>
</evidence>
<dbReference type="KEGG" id="falb:HYN59_16375"/>
<dbReference type="Pfam" id="PF00072">
    <property type="entry name" value="Response_reg"/>
    <property type="match status" value="1"/>
</dbReference>
<dbReference type="Gene3D" id="3.40.50.2300">
    <property type="match status" value="1"/>
</dbReference>
<keyword evidence="4" id="KW-1185">Reference proteome</keyword>
<evidence type="ECO:0000259" key="2">
    <source>
        <dbReference type="PROSITE" id="PS50110"/>
    </source>
</evidence>
<dbReference type="PANTHER" id="PTHR44520:SF2">
    <property type="entry name" value="RESPONSE REGULATOR RCP1"/>
    <property type="match status" value="1"/>
</dbReference>
<evidence type="ECO:0000313" key="3">
    <source>
        <dbReference type="EMBL" id="AWH86586.1"/>
    </source>
</evidence>
<evidence type="ECO:0000313" key="4">
    <source>
        <dbReference type="Proteomes" id="UP000244929"/>
    </source>
</evidence>
<dbReference type="PROSITE" id="PS50110">
    <property type="entry name" value="RESPONSE_REGULATORY"/>
    <property type="match status" value="1"/>
</dbReference>
<dbReference type="RefSeq" id="WP_108779309.1">
    <property type="nucleotide sequence ID" value="NZ_CP029186.1"/>
</dbReference>
<dbReference type="SMART" id="SM00448">
    <property type="entry name" value="REC"/>
    <property type="match status" value="1"/>
</dbReference>
<proteinExistence type="predicted"/>
<sequence>MYPDKLHLVLAEDDQDDRLFFKNVFDKLRLSHTLDVCEDGIALMNYLNTAEKIPDIIFLDLAMPGKSGIECLKEIKRNPRLREITIAIYTSFNIPTLAEEAFILGANVFIKKPDDHEELRKILSETIYINWQYITDGLDKENFIMHYRS</sequence>
<reference evidence="3 4" key="1">
    <citation type="submission" date="2018-04" db="EMBL/GenBank/DDBJ databases">
        <title>Genome sequencing of Flavobacterium sp. HYN0059.</title>
        <authorList>
            <person name="Yi H."/>
            <person name="Baek C."/>
        </authorList>
    </citation>
    <scope>NUCLEOTIDE SEQUENCE [LARGE SCALE GENOMIC DNA]</scope>
    <source>
        <strain evidence="3 4">HYN0059</strain>
    </source>
</reference>
<feature type="domain" description="Response regulatory" evidence="2">
    <location>
        <begin position="7"/>
        <end position="127"/>
    </location>
</feature>